<organism evidence="2 3">
    <name type="scientific">Promethearchaeum syntrophicum</name>
    <dbReference type="NCBI Taxonomy" id="2594042"/>
    <lineage>
        <taxon>Archaea</taxon>
        <taxon>Promethearchaeati</taxon>
        <taxon>Promethearchaeota</taxon>
        <taxon>Promethearchaeia</taxon>
        <taxon>Promethearchaeales</taxon>
        <taxon>Promethearchaeaceae</taxon>
        <taxon>Promethearchaeum</taxon>
    </lineage>
</organism>
<evidence type="ECO:0000259" key="1">
    <source>
        <dbReference type="Pfam" id="PF02350"/>
    </source>
</evidence>
<dbReference type="NCBIfam" id="TIGR00236">
    <property type="entry name" value="wecB"/>
    <property type="match status" value="1"/>
</dbReference>
<dbReference type="SUPFAM" id="SSF53756">
    <property type="entry name" value="UDP-Glycosyltransferase/glycogen phosphorylase"/>
    <property type="match status" value="1"/>
</dbReference>
<dbReference type="CDD" id="cd03786">
    <property type="entry name" value="GTB_UDP-GlcNAc_2-Epimerase"/>
    <property type="match status" value="1"/>
</dbReference>
<dbReference type="PANTHER" id="PTHR43174">
    <property type="entry name" value="UDP-N-ACETYLGLUCOSAMINE 2-EPIMERASE"/>
    <property type="match status" value="1"/>
</dbReference>
<reference evidence="2 3" key="1">
    <citation type="journal article" date="2020" name="Nature">
        <title>Isolation of an archaeon at the prokaryote-eukaryote interface.</title>
        <authorList>
            <person name="Imachi H."/>
            <person name="Nobu M.K."/>
            <person name="Nakahara N."/>
            <person name="Morono Y."/>
            <person name="Ogawara M."/>
            <person name="Takaki Y."/>
            <person name="Takano Y."/>
            <person name="Uematsu K."/>
            <person name="Ikuta T."/>
            <person name="Ito M."/>
            <person name="Matsui Y."/>
            <person name="Miyazaki M."/>
            <person name="Murata K."/>
            <person name="Saito Y."/>
            <person name="Sakai S."/>
            <person name="Song C."/>
            <person name="Tasumi E."/>
            <person name="Yamanaka Y."/>
            <person name="Yamaguchi T."/>
            <person name="Kamagata Y."/>
            <person name="Tamaki H."/>
            <person name="Takai K."/>
        </authorList>
    </citation>
    <scope>NUCLEOTIDE SEQUENCE [LARGE SCALE GENOMIC DNA]</scope>
    <source>
        <strain evidence="2 3">MK-D1</strain>
    </source>
</reference>
<dbReference type="Proteomes" id="UP000321408">
    <property type="component" value="Chromosome"/>
</dbReference>
<feature type="domain" description="UDP-N-acetylglucosamine 2-epimerase" evidence="1">
    <location>
        <begin position="26"/>
        <end position="368"/>
    </location>
</feature>
<dbReference type="KEGG" id="psyt:DSAG12_01874"/>
<keyword evidence="3" id="KW-1185">Reference proteome</keyword>
<gene>
    <name evidence="2" type="primary">wecB</name>
    <name evidence="2" type="ORF">DSAG12_01874</name>
</gene>
<evidence type="ECO:0000313" key="2">
    <source>
        <dbReference type="EMBL" id="QEE16046.1"/>
    </source>
</evidence>
<evidence type="ECO:0000313" key="3">
    <source>
        <dbReference type="Proteomes" id="UP000321408"/>
    </source>
</evidence>
<dbReference type="Gene3D" id="3.40.50.2000">
    <property type="entry name" value="Glycogen Phosphorylase B"/>
    <property type="match status" value="2"/>
</dbReference>
<dbReference type="EC" id="5.1.3.14" evidence="2"/>
<protein>
    <submittedName>
        <fullName evidence="2">Non-hydrolyzing UDP-N-acetylglucosamine 2-epimerase</fullName>
        <ecNumber evidence="2">5.1.3.14</ecNumber>
    </submittedName>
</protein>
<sequence length="443" mass="50780">MKKIKIAVIIGTRPELIKLSVIVRLLQNDKDFHLIYIHSGQHYDDQMFKVFLNDLELPAPDYNVNVGSYPNSVQTGKMLIELYEIIKKENPDIILAQGDTNTVLCAALTAFKNNLPFGHVEAGIRSFDRRMPEEINRILTGSCASLNFAPTKLAVENLLNDGILPNRIFLVGNPIVDVVNENIHIAKKKSNIDVLLNLKKQEKFILLTMHRPSNVDNVENLRKMIISFLNIKEVKFIFPAHPRTLKKLKECELYDEISKSPNLSIIEPLNYFDMLKLLNLSSFILTDSGGLQEEAVILKKPCITLRDNTERPESIEVNANILVGNDIEKIKTSILKLWNDKDFYNSMIPESNPFGDGNSSKKIIQIIKKAYNNQELSLPYIKFDKIIPYCKLIDINDIEISVGDFEKRYHCIVLEIFDKTGNLLFPTNSMKLEKKMRLKVRYF</sequence>
<proteinExistence type="predicted"/>
<accession>A0A5B9DBK7</accession>
<dbReference type="Pfam" id="PF02350">
    <property type="entry name" value="Epimerase_2"/>
    <property type="match status" value="1"/>
</dbReference>
<dbReference type="InterPro" id="IPR029767">
    <property type="entry name" value="WecB-like"/>
</dbReference>
<dbReference type="InterPro" id="IPR003331">
    <property type="entry name" value="UDP_GlcNAc_Epimerase_2_dom"/>
</dbReference>
<keyword evidence="2" id="KW-0413">Isomerase</keyword>
<dbReference type="EMBL" id="CP042905">
    <property type="protein sequence ID" value="QEE16046.1"/>
    <property type="molecule type" value="Genomic_DNA"/>
</dbReference>
<dbReference type="PANTHER" id="PTHR43174:SF1">
    <property type="entry name" value="UDP-N-ACETYLGLUCOSAMINE 2-EPIMERASE"/>
    <property type="match status" value="1"/>
</dbReference>
<dbReference type="AlphaFoldDB" id="A0A5B9DBK7"/>
<dbReference type="RefSeq" id="WP_244626322.1">
    <property type="nucleotide sequence ID" value="NZ_CP042905.2"/>
</dbReference>
<dbReference type="GeneID" id="41329866"/>
<name>A0A5B9DBK7_9ARCH</name>
<reference evidence="2 3" key="2">
    <citation type="journal article" date="2024" name="Int. J. Syst. Evol. Microbiol.">
        <title>Promethearchaeum syntrophicum gen. nov., sp. nov., an anaerobic, obligately syntrophic archaeon, the first isolate of the lineage 'Asgard' archaea, and proposal of the new archaeal phylum Promethearchaeota phyl. nov. and kingdom Promethearchaeati regn. nov.</title>
        <authorList>
            <person name="Imachi H."/>
            <person name="Nobu M.K."/>
            <person name="Kato S."/>
            <person name="Takaki Y."/>
            <person name="Miyazaki M."/>
            <person name="Miyata M."/>
            <person name="Ogawara M."/>
            <person name="Saito Y."/>
            <person name="Sakai S."/>
            <person name="Tahara Y.O."/>
            <person name="Takano Y."/>
            <person name="Tasumi E."/>
            <person name="Uematsu K."/>
            <person name="Yoshimura T."/>
            <person name="Itoh T."/>
            <person name="Ohkuma M."/>
            <person name="Takai K."/>
        </authorList>
    </citation>
    <scope>NUCLEOTIDE SEQUENCE [LARGE SCALE GENOMIC DNA]</scope>
    <source>
        <strain evidence="2 3">MK-D1</strain>
    </source>
</reference>
<dbReference type="GO" id="GO:0008761">
    <property type="term" value="F:UDP-N-acetylglucosamine 2-epimerase activity"/>
    <property type="evidence" value="ECO:0007669"/>
    <property type="project" value="UniProtKB-EC"/>
</dbReference>